<comment type="subcellular location">
    <subcellularLocation>
        <location evidence="1">Periplasm</location>
    </subcellularLocation>
</comment>
<accession>A0ABW0PPI8</accession>
<feature type="signal peptide" evidence="3">
    <location>
        <begin position="1"/>
        <end position="31"/>
    </location>
</feature>
<dbReference type="Gene3D" id="3.40.50.2300">
    <property type="match status" value="2"/>
</dbReference>
<evidence type="ECO:0000313" key="6">
    <source>
        <dbReference type="Proteomes" id="UP001596150"/>
    </source>
</evidence>
<feature type="chain" id="PRO_5047107475" evidence="3">
    <location>
        <begin position="32"/>
        <end position="342"/>
    </location>
</feature>
<comment type="caution">
    <text evidence="5">The sequence shown here is derived from an EMBL/GenBank/DDBJ whole genome shotgun (WGS) entry which is preliminary data.</text>
</comment>
<sequence length="342" mass="35963">MSSHLAKSSRLVRSLLLASSLLAIAIPAASAAEECATGPVTVGFLPKLDTDPYFQVAQTGAEEAAAEIGGSAIKQAPSQATAEAQIEFINNLVSQKVGVIAISANDANAVAPALKRAIQQGVKIVSYDSDVAPAARTVFLNQAAGDSLAEMMLESMGKLINYEGEFAILSSTPTAANQNAWIDFMKAKMADEPKFAKMKLVQVAYGQESEQVNQQQALGLAQAFPDLKGIIIPAGIGLPAAARAMEQAGLLGKIKLTGLAPATLIKKYIQDGSVQDIWWNVKDLGYLTYYAAQAVAQCKLTGKEGETFKAGRLGDYKVGKGGEVLLGPADIVTPANVEEFKF</sequence>
<evidence type="ECO:0000256" key="3">
    <source>
        <dbReference type="SAM" id="SignalP"/>
    </source>
</evidence>
<protein>
    <submittedName>
        <fullName evidence="5">Rhamnose ABC transporter substrate-binding protein</fullName>
    </submittedName>
</protein>
<evidence type="ECO:0000259" key="4">
    <source>
        <dbReference type="Pfam" id="PF13407"/>
    </source>
</evidence>
<dbReference type="Pfam" id="PF13407">
    <property type="entry name" value="Peripla_BP_4"/>
    <property type="match status" value="1"/>
</dbReference>
<dbReference type="SUPFAM" id="SSF53822">
    <property type="entry name" value="Periplasmic binding protein-like I"/>
    <property type="match status" value="1"/>
</dbReference>
<keyword evidence="6" id="KW-1185">Reference proteome</keyword>
<keyword evidence="3" id="KW-0732">Signal</keyword>
<dbReference type="PANTHER" id="PTHR30036">
    <property type="entry name" value="D-XYLOSE-BINDING PERIPLASMIC PROTEIN"/>
    <property type="match status" value="1"/>
</dbReference>
<dbReference type="PANTHER" id="PTHR30036:SF8">
    <property type="entry name" value="ABC-TYPE SUGAR TRANSPORT SYSTEM PERIPLASMIC COMPONENT-LIKE PROTEIN"/>
    <property type="match status" value="1"/>
</dbReference>
<feature type="domain" description="Periplasmic binding protein" evidence="4">
    <location>
        <begin position="42"/>
        <end position="297"/>
    </location>
</feature>
<dbReference type="EMBL" id="JBHSML010000002">
    <property type="protein sequence ID" value="MFC5514576.1"/>
    <property type="molecule type" value="Genomic_DNA"/>
</dbReference>
<dbReference type="InterPro" id="IPR028082">
    <property type="entry name" value="Peripla_BP_I"/>
</dbReference>
<evidence type="ECO:0000313" key="5">
    <source>
        <dbReference type="EMBL" id="MFC5514576.1"/>
    </source>
</evidence>
<dbReference type="Proteomes" id="UP001596150">
    <property type="component" value="Unassembled WGS sequence"/>
</dbReference>
<gene>
    <name evidence="5" type="ORF">ACFPP9_02245</name>
</gene>
<evidence type="ECO:0000256" key="2">
    <source>
        <dbReference type="ARBA" id="ARBA00007639"/>
    </source>
</evidence>
<proteinExistence type="inferred from homology"/>
<name>A0ABW0PPI8_9HYPH</name>
<organism evidence="5 6">
    <name type="scientific">Kaistia terrae</name>
    <dbReference type="NCBI Taxonomy" id="537017"/>
    <lineage>
        <taxon>Bacteria</taxon>
        <taxon>Pseudomonadati</taxon>
        <taxon>Pseudomonadota</taxon>
        <taxon>Alphaproteobacteria</taxon>
        <taxon>Hyphomicrobiales</taxon>
        <taxon>Kaistiaceae</taxon>
        <taxon>Kaistia</taxon>
    </lineage>
</organism>
<reference evidence="6" key="1">
    <citation type="journal article" date="2019" name="Int. J. Syst. Evol. Microbiol.">
        <title>The Global Catalogue of Microorganisms (GCM) 10K type strain sequencing project: providing services to taxonomists for standard genome sequencing and annotation.</title>
        <authorList>
            <consortium name="The Broad Institute Genomics Platform"/>
            <consortium name="The Broad Institute Genome Sequencing Center for Infectious Disease"/>
            <person name="Wu L."/>
            <person name="Ma J."/>
        </authorList>
    </citation>
    <scope>NUCLEOTIDE SEQUENCE [LARGE SCALE GENOMIC DNA]</scope>
    <source>
        <strain evidence="6">KACC 12633</strain>
    </source>
</reference>
<dbReference type="InterPro" id="IPR050555">
    <property type="entry name" value="Bact_Solute-Bind_Prot2"/>
</dbReference>
<comment type="similarity">
    <text evidence="2">Belongs to the bacterial solute-binding protein 2 family.</text>
</comment>
<evidence type="ECO:0000256" key="1">
    <source>
        <dbReference type="ARBA" id="ARBA00004418"/>
    </source>
</evidence>
<dbReference type="InterPro" id="IPR025997">
    <property type="entry name" value="SBP_2_dom"/>
</dbReference>
<dbReference type="CDD" id="cd20000">
    <property type="entry name" value="PBP1_ABC_rhamnose"/>
    <property type="match status" value="1"/>
</dbReference>
<dbReference type="RefSeq" id="WP_266342607.1">
    <property type="nucleotide sequence ID" value="NZ_JAPKNH010000002.1"/>
</dbReference>